<name>G2QFZ4_THET4</name>
<evidence type="ECO:0000313" key="2">
    <source>
        <dbReference type="EMBL" id="AEO59307.1"/>
    </source>
</evidence>
<feature type="compositionally biased region" description="Acidic residues" evidence="1">
    <location>
        <begin position="240"/>
        <end position="250"/>
    </location>
</feature>
<dbReference type="GeneID" id="11514573"/>
<keyword evidence="3" id="KW-1185">Reference proteome</keyword>
<feature type="compositionally biased region" description="Gly residues" evidence="1">
    <location>
        <begin position="251"/>
        <end position="270"/>
    </location>
</feature>
<protein>
    <submittedName>
        <fullName evidence="2">Uncharacterized protein</fullName>
    </submittedName>
</protein>
<dbReference type="eggNOG" id="ENOG502SXF6">
    <property type="taxonomic scope" value="Eukaryota"/>
</dbReference>
<dbReference type="Proteomes" id="UP000007322">
    <property type="component" value="Chromosome 4"/>
</dbReference>
<evidence type="ECO:0000313" key="3">
    <source>
        <dbReference type="Proteomes" id="UP000007322"/>
    </source>
</evidence>
<feature type="compositionally biased region" description="Acidic residues" evidence="1">
    <location>
        <begin position="372"/>
        <end position="411"/>
    </location>
</feature>
<accession>G2QFZ4</accession>
<dbReference type="InParanoid" id="G2QFZ4"/>
<feature type="region of interest" description="Disordered" evidence="1">
    <location>
        <begin position="98"/>
        <end position="132"/>
    </location>
</feature>
<dbReference type="KEGG" id="mtm:MYCTH_2307508"/>
<organism evidence="2 3">
    <name type="scientific">Thermothelomyces thermophilus (strain ATCC 42464 / BCRC 31852 / DSM 1799)</name>
    <name type="common">Sporotrichum thermophile</name>
    <dbReference type="NCBI Taxonomy" id="573729"/>
    <lineage>
        <taxon>Eukaryota</taxon>
        <taxon>Fungi</taxon>
        <taxon>Dikarya</taxon>
        <taxon>Ascomycota</taxon>
        <taxon>Pezizomycotina</taxon>
        <taxon>Sordariomycetes</taxon>
        <taxon>Sordariomycetidae</taxon>
        <taxon>Sordariales</taxon>
        <taxon>Chaetomiaceae</taxon>
        <taxon>Thermothelomyces</taxon>
    </lineage>
</organism>
<sequence>MLIPAHLQNGELMLYVRRRAKLSYYTPEQFTNEWDYVYANHTPWSMPTQPDIAGNLGWRNNLFQIGLVMLSLITNCYPPLPPYPARVYVPPLEVAHLDDDDEDRQGNPPADAAQYVRTRAGGDAPLPPHGWDEDRYRMSANPAVRARWAEHAANDDDRLRYDDNSGGRSRIPRDWVRVWSWGGFILDDAVPAYRRIDRELRVLVAWCLCDRPIYRPRLRRLEWEVRGWIRRNWGDDEDRGDFDDDYDFGDDGGGGGGGGGCGGDCGSPGGEGPPPGGWGDSDFDSGSSNSDIWRLRYPSFRRRRGGAGQPCPHNPAPNNNDGGGGNGGGGDGDGGDGGNGGDGGDGGGGSGNAGGNGGGNGGGRGRGSGGNGDDDGDGDGDDDDDEDNSDGDHDDDDGDDDSESEDEDNCDEAMKEWVTECFDRPNPEWVD</sequence>
<dbReference type="HOGENOM" id="CLU_636439_0_0_1"/>
<reference evidence="2 3" key="1">
    <citation type="journal article" date="2011" name="Nat. Biotechnol.">
        <title>Comparative genomic analysis of the thermophilic biomass-degrading fungi Myceliophthora thermophila and Thielavia terrestris.</title>
        <authorList>
            <person name="Berka R.M."/>
            <person name="Grigoriev I.V."/>
            <person name="Otillar R."/>
            <person name="Salamov A."/>
            <person name="Grimwood J."/>
            <person name="Reid I."/>
            <person name="Ishmael N."/>
            <person name="John T."/>
            <person name="Darmond C."/>
            <person name="Moisan M.-C."/>
            <person name="Henrissat B."/>
            <person name="Coutinho P.M."/>
            <person name="Lombard V."/>
            <person name="Natvig D.O."/>
            <person name="Lindquist E."/>
            <person name="Schmutz J."/>
            <person name="Lucas S."/>
            <person name="Harris P."/>
            <person name="Powlowski J."/>
            <person name="Bellemare A."/>
            <person name="Taylor D."/>
            <person name="Butler G."/>
            <person name="de Vries R.P."/>
            <person name="Allijn I.E."/>
            <person name="van den Brink J."/>
            <person name="Ushinsky S."/>
            <person name="Storms R."/>
            <person name="Powell A.J."/>
            <person name="Paulsen I.T."/>
            <person name="Elbourne L.D.H."/>
            <person name="Baker S.E."/>
            <person name="Magnuson J."/>
            <person name="LaBoissiere S."/>
            <person name="Clutterbuck A.J."/>
            <person name="Martinez D."/>
            <person name="Wogulis M."/>
            <person name="de Leon A.L."/>
            <person name="Rey M.W."/>
            <person name="Tsang A."/>
        </authorList>
    </citation>
    <scope>NUCLEOTIDE SEQUENCE [LARGE SCALE GENOMIC DNA]</scope>
    <source>
        <strain evidence="3">ATCC 42464 / BCRC 31852 / DSM 1799</strain>
    </source>
</reference>
<dbReference type="OrthoDB" id="4062651at2759"/>
<feature type="region of interest" description="Disordered" evidence="1">
    <location>
        <begin position="240"/>
        <end position="291"/>
    </location>
</feature>
<feature type="compositionally biased region" description="Gly residues" evidence="1">
    <location>
        <begin position="321"/>
        <end position="371"/>
    </location>
</feature>
<dbReference type="RefSeq" id="XP_003664552.1">
    <property type="nucleotide sequence ID" value="XM_003664504.1"/>
</dbReference>
<proteinExistence type="predicted"/>
<evidence type="ECO:0000256" key="1">
    <source>
        <dbReference type="SAM" id="MobiDB-lite"/>
    </source>
</evidence>
<dbReference type="AlphaFoldDB" id="G2QFZ4"/>
<dbReference type="OMA" id="MANNDAI"/>
<dbReference type="EMBL" id="CP003005">
    <property type="protein sequence ID" value="AEO59307.1"/>
    <property type="molecule type" value="Genomic_DNA"/>
</dbReference>
<dbReference type="VEuPathDB" id="FungiDB:MYCTH_2307508"/>
<feature type="compositionally biased region" description="Basic and acidic residues" evidence="1">
    <location>
        <begin position="412"/>
        <end position="431"/>
    </location>
</feature>
<feature type="region of interest" description="Disordered" evidence="1">
    <location>
        <begin position="303"/>
        <end position="431"/>
    </location>
</feature>
<gene>
    <name evidence="2" type="ORF">MYCTH_2307508</name>
</gene>